<comment type="caution">
    <text evidence="2">The sequence shown here is derived from an EMBL/GenBank/DDBJ whole genome shotgun (WGS) entry which is preliminary data.</text>
</comment>
<evidence type="ECO:0000256" key="1">
    <source>
        <dbReference type="SAM" id="MobiDB-lite"/>
    </source>
</evidence>
<protein>
    <submittedName>
        <fullName evidence="2">Uncharacterized protein</fullName>
    </submittedName>
</protein>
<dbReference type="Proteomes" id="UP001215598">
    <property type="component" value="Unassembled WGS sequence"/>
</dbReference>
<feature type="non-terminal residue" evidence="2">
    <location>
        <position position="1"/>
    </location>
</feature>
<feature type="region of interest" description="Disordered" evidence="1">
    <location>
        <begin position="15"/>
        <end position="42"/>
    </location>
</feature>
<evidence type="ECO:0000313" key="3">
    <source>
        <dbReference type="Proteomes" id="UP001215598"/>
    </source>
</evidence>
<dbReference type="EMBL" id="JARKIB010000457">
    <property type="protein sequence ID" value="KAJ7706581.1"/>
    <property type="molecule type" value="Genomic_DNA"/>
</dbReference>
<organism evidence="2 3">
    <name type="scientific">Mycena metata</name>
    <dbReference type="NCBI Taxonomy" id="1033252"/>
    <lineage>
        <taxon>Eukaryota</taxon>
        <taxon>Fungi</taxon>
        <taxon>Dikarya</taxon>
        <taxon>Basidiomycota</taxon>
        <taxon>Agaricomycotina</taxon>
        <taxon>Agaricomycetes</taxon>
        <taxon>Agaricomycetidae</taxon>
        <taxon>Agaricales</taxon>
        <taxon>Marasmiineae</taxon>
        <taxon>Mycenaceae</taxon>
        <taxon>Mycena</taxon>
    </lineage>
</organism>
<reference evidence="2" key="1">
    <citation type="submission" date="2023-03" db="EMBL/GenBank/DDBJ databases">
        <title>Massive genome expansion in bonnet fungi (Mycena s.s.) driven by repeated elements and novel gene families across ecological guilds.</title>
        <authorList>
            <consortium name="Lawrence Berkeley National Laboratory"/>
            <person name="Harder C.B."/>
            <person name="Miyauchi S."/>
            <person name="Viragh M."/>
            <person name="Kuo A."/>
            <person name="Thoen E."/>
            <person name="Andreopoulos B."/>
            <person name="Lu D."/>
            <person name="Skrede I."/>
            <person name="Drula E."/>
            <person name="Henrissat B."/>
            <person name="Morin E."/>
            <person name="Kohler A."/>
            <person name="Barry K."/>
            <person name="LaButti K."/>
            <person name="Morin E."/>
            <person name="Salamov A."/>
            <person name="Lipzen A."/>
            <person name="Mereny Z."/>
            <person name="Hegedus B."/>
            <person name="Baldrian P."/>
            <person name="Stursova M."/>
            <person name="Weitz H."/>
            <person name="Taylor A."/>
            <person name="Grigoriev I.V."/>
            <person name="Nagy L.G."/>
            <person name="Martin F."/>
            <person name="Kauserud H."/>
        </authorList>
    </citation>
    <scope>NUCLEOTIDE SEQUENCE</scope>
    <source>
        <strain evidence="2">CBHHK182m</strain>
    </source>
</reference>
<name>A0AAD7GW86_9AGAR</name>
<proteinExistence type="predicted"/>
<sequence length="214" mass="23725">CSTAPLCCYPFKKQPQKTLGRRPPVAIDDSTPRRAARHDSTRHTRFKLNGPCRLSLTLLLSLLSASKASRPSLAPHLSPGLPPPWYRTQMRCNAPRPHPAQIHSAGAATTWFEHKTGAKGGEGLIDYTAGTCEYILYHLYVDIHPFPALSALSLRPRRRPHRRVSPSFRCTAAVLAALSSLGHHRWREQATTGRLYTYPAASRRCACTRALSAL</sequence>
<accession>A0AAD7GW86</accession>
<dbReference type="AlphaFoldDB" id="A0AAD7GW86"/>
<keyword evidence="3" id="KW-1185">Reference proteome</keyword>
<evidence type="ECO:0000313" key="2">
    <source>
        <dbReference type="EMBL" id="KAJ7706581.1"/>
    </source>
</evidence>
<gene>
    <name evidence="2" type="ORF">B0H16DRAFT_1825765</name>
</gene>
<feature type="non-terminal residue" evidence="2">
    <location>
        <position position="214"/>
    </location>
</feature>